<name>A0A022RK00_ERYGU</name>
<dbReference type="GO" id="GO:0004197">
    <property type="term" value="F:cysteine-type endopeptidase activity"/>
    <property type="evidence" value="ECO:0000318"/>
    <property type="project" value="GO_Central"/>
</dbReference>
<dbReference type="EMBL" id="KI630401">
    <property type="protein sequence ID" value="EYU40491.1"/>
    <property type="molecule type" value="Genomic_DNA"/>
</dbReference>
<gene>
    <name evidence="4" type="ORF">MIMGU_mgv1a018119mg</name>
</gene>
<protein>
    <recommendedName>
        <fullName evidence="3">Peptidase C1A papain C-terminal domain-containing protein</fullName>
    </recommendedName>
</protein>
<dbReference type="eggNOG" id="KOG1543">
    <property type="taxonomic scope" value="Eukaryota"/>
</dbReference>
<evidence type="ECO:0000259" key="3">
    <source>
        <dbReference type="SMART" id="SM00645"/>
    </source>
</evidence>
<organism evidence="4 5">
    <name type="scientific">Erythranthe guttata</name>
    <name type="common">Yellow monkey flower</name>
    <name type="synonym">Mimulus guttatus</name>
    <dbReference type="NCBI Taxonomy" id="4155"/>
    <lineage>
        <taxon>Eukaryota</taxon>
        <taxon>Viridiplantae</taxon>
        <taxon>Streptophyta</taxon>
        <taxon>Embryophyta</taxon>
        <taxon>Tracheophyta</taxon>
        <taxon>Spermatophyta</taxon>
        <taxon>Magnoliopsida</taxon>
        <taxon>eudicotyledons</taxon>
        <taxon>Gunneridae</taxon>
        <taxon>Pentapetalae</taxon>
        <taxon>asterids</taxon>
        <taxon>lamiids</taxon>
        <taxon>Lamiales</taxon>
        <taxon>Phrymaceae</taxon>
        <taxon>Erythranthe</taxon>
    </lineage>
</organism>
<dbReference type="Pfam" id="PF00112">
    <property type="entry name" value="Peptidase_C1"/>
    <property type="match status" value="1"/>
</dbReference>
<keyword evidence="5" id="KW-1185">Reference proteome</keyword>
<dbReference type="STRING" id="4155.A0A022RK00"/>
<dbReference type="FunFam" id="3.90.70.10:FF:000332">
    <property type="entry name" value="Cathepsin L1"/>
    <property type="match status" value="1"/>
</dbReference>
<dbReference type="InterPro" id="IPR039417">
    <property type="entry name" value="Peptidase_C1A_papain-like"/>
</dbReference>
<evidence type="ECO:0000313" key="4">
    <source>
        <dbReference type="EMBL" id="EYU40491.1"/>
    </source>
</evidence>
<proteinExistence type="inferred from homology"/>
<dbReference type="Gene3D" id="3.90.70.10">
    <property type="entry name" value="Cysteine proteinases"/>
    <property type="match status" value="1"/>
</dbReference>
<accession>A0A022RK00</accession>
<sequence>DELFVGDWISDIGQVVRRGFDYLAIIVNGESAFLEGLEFFFKLERVPFLGPDDEVEDTSIGYDHAEAATDVSLPNEVDWRKNGAVTSVKHNHKCGSCWAFATVAAVEGITYIRTNKLMSLSAQELVDCDTGNLQCEGGYAWKAFRFIKENGIATDKSYPYRDDDKQKCNFNKKNSPAAWIDGYYRVHPNREDLMMKVVAKQPVTAEIDSSCFDFRHYSNGVFTGNCGTEFDHIVTIVGYGTHVDGTKYWLVKNSWGSNWGEDGYIKMLRRSNVNDKHTPGVCGIAARVYYPFKIISPQKDEL</sequence>
<dbReference type="GO" id="GO:0051603">
    <property type="term" value="P:proteolysis involved in protein catabolic process"/>
    <property type="evidence" value="ECO:0000318"/>
    <property type="project" value="GO_Central"/>
</dbReference>
<reference evidence="4 5" key="1">
    <citation type="journal article" date="2013" name="Proc. Natl. Acad. Sci. U.S.A.">
        <title>Fine-scale variation in meiotic recombination in Mimulus inferred from population shotgun sequencing.</title>
        <authorList>
            <person name="Hellsten U."/>
            <person name="Wright K.M."/>
            <person name="Jenkins J."/>
            <person name="Shu S."/>
            <person name="Yuan Y."/>
            <person name="Wessler S.R."/>
            <person name="Schmutz J."/>
            <person name="Willis J.H."/>
            <person name="Rokhsar D.S."/>
        </authorList>
    </citation>
    <scope>NUCLEOTIDE SEQUENCE [LARGE SCALE GENOMIC DNA]</scope>
    <source>
        <strain evidence="5">cv. DUN x IM62</strain>
    </source>
</reference>
<feature type="domain" description="Peptidase C1A papain C-terminal" evidence="3">
    <location>
        <begin position="73"/>
        <end position="292"/>
    </location>
</feature>
<keyword evidence="2" id="KW-1015">Disulfide bond</keyword>
<evidence type="ECO:0000256" key="2">
    <source>
        <dbReference type="ARBA" id="ARBA00023157"/>
    </source>
</evidence>
<dbReference type="InterPro" id="IPR013128">
    <property type="entry name" value="Peptidase_C1A"/>
</dbReference>
<dbReference type="GO" id="GO:0005615">
    <property type="term" value="C:extracellular space"/>
    <property type="evidence" value="ECO:0000318"/>
    <property type="project" value="GO_Central"/>
</dbReference>
<dbReference type="AlphaFoldDB" id="A0A022RK00"/>
<dbReference type="InterPro" id="IPR000668">
    <property type="entry name" value="Peptidase_C1A_C"/>
</dbReference>
<dbReference type="SUPFAM" id="SSF54001">
    <property type="entry name" value="Cysteine proteinases"/>
    <property type="match status" value="1"/>
</dbReference>
<dbReference type="PRINTS" id="PR00705">
    <property type="entry name" value="PAPAIN"/>
</dbReference>
<dbReference type="GO" id="GO:0005764">
    <property type="term" value="C:lysosome"/>
    <property type="evidence" value="ECO:0000318"/>
    <property type="project" value="GO_Central"/>
</dbReference>
<dbReference type="InterPro" id="IPR038765">
    <property type="entry name" value="Papain-like_cys_pep_sf"/>
</dbReference>
<comment type="similarity">
    <text evidence="1">Belongs to the peptidase C1 family.</text>
</comment>
<dbReference type="InterPro" id="IPR025661">
    <property type="entry name" value="Pept_asp_AS"/>
</dbReference>
<dbReference type="PANTHER" id="PTHR12411">
    <property type="entry name" value="CYSTEINE PROTEASE FAMILY C1-RELATED"/>
    <property type="match status" value="1"/>
</dbReference>
<feature type="non-terminal residue" evidence="4">
    <location>
        <position position="1"/>
    </location>
</feature>
<dbReference type="SMART" id="SM00645">
    <property type="entry name" value="Pept_C1"/>
    <property type="match status" value="1"/>
</dbReference>
<evidence type="ECO:0000313" key="5">
    <source>
        <dbReference type="Proteomes" id="UP000030748"/>
    </source>
</evidence>
<evidence type="ECO:0000256" key="1">
    <source>
        <dbReference type="ARBA" id="ARBA00008455"/>
    </source>
</evidence>
<dbReference type="PROSITE" id="PS00640">
    <property type="entry name" value="THIOL_PROTEASE_ASN"/>
    <property type="match status" value="1"/>
</dbReference>
<dbReference type="Proteomes" id="UP000030748">
    <property type="component" value="Unassembled WGS sequence"/>
</dbReference>
<dbReference type="CDD" id="cd02248">
    <property type="entry name" value="Peptidase_C1A"/>
    <property type="match status" value="1"/>
</dbReference>